<dbReference type="InterPro" id="IPR037104">
    <property type="entry name" value="Annexin_sf"/>
</dbReference>
<keyword evidence="3 6" id="KW-0106">Calcium</keyword>
<dbReference type="EMBL" id="HBUF01349808">
    <property type="protein sequence ID" value="CAG6712821.1"/>
    <property type="molecule type" value="Transcribed_RNA"/>
</dbReference>
<keyword evidence="5 6" id="KW-0111">Calcium/phospholipid-binding</keyword>
<comment type="domain">
    <text evidence="6">A pair of annexin repeats may form one binding site for calcium and phospholipid.</text>
</comment>
<dbReference type="SUPFAM" id="SSF47874">
    <property type="entry name" value="Annexin"/>
    <property type="match status" value="1"/>
</dbReference>
<dbReference type="PROSITE" id="PS51897">
    <property type="entry name" value="ANNEXIN_2"/>
    <property type="match status" value="4"/>
</dbReference>
<feature type="compositionally biased region" description="Polar residues" evidence="7">
    <location>
        <begin position="1"/>
        <end position="10"/>
    </location>
</feature>
<dbReference type="Pfam" id="PF00191">
    <property type="entry name" value="Annexin"/>
    <property type="match status" value="4"/>
</dbReference>
<dbReference type="FunFam" id="1.10.220.10:FF:000001">
    <property type="entry name" value="Annexin"/>
    <property type="match status" value="1"/>
</dbReference>
<evidence type="ECO:0000313" key="8">
    <source>
        <dbReference type="EMBL" id="CAG6712819.1"/>
    </source>
</evidence>
<dbReference type="GO" id="GO:0005544">
    <property type="term" value="F:calcium-dependent phospholipid binding"/>
    <property type="evidence" value="ECO:0007669"/>
    <property type="project" value="UniProtKB-KW"/>
</dbReference>
<dbReference type="PANTHER" id="PTHR10502:SF177">
    <property type="entry name" value="ANNEXIN B10"/>
    <property type="match status" value="1"/>
</dbReference>
<evidence type="ECO:0000256" key="2">
    <source>
        <dbReference type="ARBA" id="ARBA00022737"/>
    </source>
</evidence>
<dbReference type="GO" id="GO:0005737">
    <property type="term" value="C:cytoplasm"/>
    <property type="evidence" value="ECO:0007669"/>
    <property type="project" value="TreeGrafter"/>
</dbReference>
<accession>A0A8D8XZC3</accession>
<dbReference type="GO" id="GO:0001786">
    <property type="term" value="F:phosphatidylserine binding"/>
    <property type="evidence" value="ECO:0007669"/>
    <property type="project" value="TreeGrafter"/>
</dbReference>
<protein>
    <recommendedName>
        <fullName evidence="6">Annexin</fullName>
    </recommendedName>
</protein>
<proteinExistence type="inferred from homology"/>
<sequence length="331" mass="37137">MQKLSFQKSEPTIKPTTAPFKPSEDAAALRAGMKGLGTDEKVIRNILSVRTNKQRQEIVEKYTAEIERDLIADLKSELGGNFKDLVSALMKTPVNFLCSEINRALSGLTLDSNTLTEVMVTRNNAEIKQIVQTYETLYKRPLVEHVCDVTKGDYRRLLTLILTGTREQPGKVNKEKAKELATALFKAGEGKMGTDETEFVKIFGHESYEQLALVFDAYKTEKGRTIEQALQAELSGELLDISLAIVECIHNQVTYYAKQLNKSMKGLGTDNRTLIRILVSRSEIDLGDIKKEYERLYNKTLESHVKSEASGDYQKALINIIRGNEPQPTAT</sequence>
<dbReference type="GO" id="GO:0005634">
    <property type="term" value="C:nucleus"/>
    <property type="evidence" value="ECO:0007669"/>
    <property type="project" value="TreeGrafter"/>
</dbReference>
<dbReference type="Gene3D" id="1.10.220.10">
    <property type="entry name" value="Annexin"/>
    <property type="match status" value="4"/>
</dbReference>
<reference evidence="8" key="1">
    <citation type="submission" date="2021-05" db="EMBL/GenBank/DDBJ databases">
        <authorList>
            <person name="Alioto T."/>
            <person name="Alioto T."/>
            <person name="Gomez Garrido J."/>
        </authorList>
    </citation>
    <scope>NUCLEOTIDE SEQUENCE</scope>
</reference>
<dbReference type="FunFam" id="1.10.220.10:FF:000002">
    <property type="entry name" value="Annexin"/>
    <property type="match status" value="1"/>
</dbReference>
<dbReference type="InterPro" id="IPR018502">
    <property type="entry name" value="Annexin_repeat"/>
</dbReference>
<evidence type="ECO:0000256" key="1">
    <source>
        <dbReference type="ARBA" id="ARBA00007831"/>
    </source>
</evidence>
<dbReference type="GO" id="GO:0005509">
    <property type="term" value="F:calcium ion binding"/>
    <property type="evidence" value="ECO:0007669"/>
    <property type="project" value="InterPro"/>
</dbReference>
<keyword evidence="4 6" id="KW-0041">Annexin</keyword>
<name>A0A8D8XZC3_9HEMI</name>
<dbReference type="InterPro" id="IPR001464">
    <property type="entry name" value="Annexin"/>
</dbReference>
<dbReference type="InterPro" id="IPR018252">
    <property type="entry name" value="Annexin_repeat_CS"/>
</dbReference>
<dbReference type="FunFam" id="1.10.220.10:FF:000005">
    <property type="entry name" value="Annexin"/>
    <property type="match status" value="1"/>
</dbReference>
<evidence type="ECO:0000256" key="6">
    <source>
        <dbReference type="RuleBase" id="RU003540"/>
    </source>
</evidence>
<dbReference type="EMBL" id="HBUF01085463">
    <property type="protein sequence ID" value="CAG6634183.1"/>
    <property type="molecule type" value="Transcribed_RNA"/>
</dbReference>
<dbReference type="GO" id="GO:0005886">
    <property type="term" value="C:plasma membrane"/>
    <property type="evidence" value="ECO:0007669"/>
    <property type="project" value="TreeGrafter"/>
</dbReference>
<evidence type="ECO:0000256" key="7">
    <source>
        <dbReference type="SAM" id="MobiDB-lite"/>
    </source>
</evidence>
<organism evidence="8">
    <name type="scientific">Cacopsylla melanoneura</name>
    <dbReference type="NCBI Taxonomy" id="428564"/>
    <lineage>
        <taxon>Eukaryota</taxon>
        <taxon>Metazoa</taxon>
        <taxon>Ecdysozoa</taxon>
        <taxon>Arthropoda</taxon>
        <taxon>Hexapoda</taxon>
        <taxon>Insecta</taxon>
        <taxon>Pterygota</taxon>
        <taxon>Neoptera</taxon>
        <taxon>Paraneoptera</taxon>
        <taxon>Hemiptera</taxon>
        <taxon>Sternorrhyncha</taxon>
        <taxon>Psylloidea</taxon>
        <taxon>Psyllidae</taxon>
        <taxon>Psyllinae</taxon>
        <taxon>Cacopsylla</taxon>
    </lineage>
</organism>
<dbReference type="PRINTS" id="PR00196">
    <property type="entry name" value="ANNEXIN"/>
</dbReference>
<dbReference type="GO" id="GO:0012506">
    <property type="term" value="C:vesicle membrane"/>
    <property type="evidence" value="ECO:0007669"/>
    <property type="project" value="TreeGrafter"/>
</dbReference>
<dbReference type="EMBL" id="HBUF01349807">
    <property type="protein sequence ID" value="CAG6712820.1"/>
    <property type="molecule type" value="Transcribed_RNA"/>
</dbReference>
<comment type="similarity">
    <text evidence="1 6">Belongs to the annexin family.</text>
</comment>
<dbReference type="AlphaFoldDB" id="A0A8D8XZC3"/>
<dbReference type="PANTHER" id="PTHR10502">
    <property type="entry name" value="ANNEXIN"/>
    <property type="match status" value="1"/>
</dbReference>
<keyword evidence="2 6" id="KW-0677">Repeat</keyword>
<dbReference type="EMBL" id="HBUF01349806">
    <property type="protein sequence ID" value="CAG6712819.1"/>
    <property type="molecule type" value="Transcribed_RNA"/>
</dbReference>
<evidence type="ECO:0000256" key="3">
    <source>
        <dbReference type="ARBA" id="ARBA00022837"/>
    </source>
</evidence>
<feature type="region of interest" description="Disordered" evidence="7">
    <location>
        <begin position="1"/>
        <end position="20"/>
    </location>
</feature>
<evidence type="ECO:0000256" key="4">
    <source>
        <dbReference type="ARBA" id="ARBA00023216"/>
    </source>
</evidence>
<dbReference type="SMART" id="SM00335">
    <property type="entry name" value="ANX"/>
    <property type="match status" value="4"/>
</dbReference>
<dbReference type="PROSITE" id="PS00223">
    <property type="entry name" value="ANNEXIN_1"/>
    <property type="match status" value="2"/>
</dbReference>
<evidence type="ECO:0000256" key="5">
    <source>
        <dbReference type="ARBA" id="ARBA00023302"/>
    </source>
</evidence>